<evidence type="ECO:0000256" key="1">
    <source>
        <dbReference type="SAM" id="MobiDB-lite"/>
    </source>
</evidence>
<name>A0A5C1HTF4_9SPHI</name>
<dbReference type="EMBL" id="CP043450">
    <property type="protein sequence ID" value="QEM09162.1"/>
    <property type="molecule type" value="Genomic_DNA"/>
</dbReference>
<accession>A0A5C1HTF4</accession>
<evidence type="ECO:0000256" key="2">
    <source>
        <dbReference type="SAM" id="Phobius"/>
    </source>
</evidence>
<dbReference type="Pfam" id="PF20041">
    <property type="entry name" value="DUF6443"/>
    <property type="match status" value="1"/>
</dbReference>
<gene>
    <name evidence="4" type="ORF">DEO27_003725</name>
</gene>
<dbReference type="RefSeq" id="WP_112569873.1">
    <property type="nucleotide sequence ID" value="NZ_CP043450.1"/>
</dbReference>
<dbReference type="PROSITE" id="PS00018">
    <property type="entry name" value="EF_HAND_1"/>
    <property type="match status" value="1"/>
</dbReference>
<dbReference type="Proteomes" id="UP000251402">
    <property type="component" value="Chromosome"/>
</dbReference>
<keyword evidence="2" id="KW-0812">Transmembrane</keyword>
<dbReference type="InterPro" id="IPR018247">
    <property type="entry name" value="EF_Hand_1_Ca_BS"/>
</dbReference>
<dbReference type="NCBIfam" id="TIGR03696">
    <property type="entry name" value="Rhs_assc_core"/>
    <property type="match status" value="1"/>
</dbReference>
<evidence type="ECO:0000259" key="3">
    <source>
        <dbReference type="Pfam" id="PF20041"/>
    </source>
</evidence>
<dbReference type="PANTHER" id="PTHR32305">
    <property type="match status" value="1"/>
</dbReference>
<dbReference type="AlphaFoldDB" id="A0A5C1HTF4"/>
<feature type="compositionally biased region" description="Basic and acidic residues" evidence="1">
    <location>
        <begin position="1007"/>
        <end position="1025"/>
    </location>
</feature>
<dbReference type="Gene3D" id="2.180.10.10">
    <property type="entry name" value="RHS repeat-associated core"/>
    <property type="match status" value="1"/>
</dbReference>
<keyword evidence="2" id="KW-0472">Membrane</keyword>
<feature type="region of interest" description="Disordered" evidence="1">
    <location>
        <begin position="1000"/>
        <end position="1033"/>
    </location>
</feature>
<protein>
    <submittedName>
        <fullName evidence="4">RHS repeat-associated core domain-containing protein</fullName>
    </submittedName>
</protein>
<feature type="domain" description="DUF6443" evidence="3">
    <location>
        <begin position="59"/>
        <end position="192"/>
    </location>
</feature>
<dbReference type="PANTHER" id="PTHR32305:SF15">
    <property type="entry name" value="PROTEIN RHSA-RELATED"/>
    <property type="match status" value="1"/>
</dbReference>
<organism evidence="4 5">
    <name type="scientific">Mucilaginibacter rubeus</name>
    <dbReference type="NCBI Taxonomy" id="2027860"/>
    <lineage>
        <taxon>Bacteria</taxon>
        <taxon>Pseudomonadati</taxon>
        <taxon>Bacteroidota</taxon>
        <taxon>Sphingobacteriia</taxon>
        <taxon>Sphingobacteriales</taxon>
        <taxon>Sphingobacteriaceae</taxon>
        <taxon>Mucilaginibacter</taxon>
    </lineage>
</organism>
<reference evidence="4" key="1">
    <citation type="submission" date="2019-08" db="EMBL/GenBank/DDBJ databases">
        <title>Comparative genome analysis confer to the adaptation heavy metal polluted environment.</title>
        <authorList>
            <person name="Li Y."/>
        </authorList>
    </citation>
    <scope>NUCLEOTIDE SEQUENCE [LARGE SCALE GENOMIC DNA]</scope>
    <source>
        <strain evidence="4">P1</strain>
    </source>
</reference>
<proteinExistence type="predicted"/>
<keyword evidence="5" id="KW-1185">Reference proteome</keyword>
<dbReference type="OrthoDB" id="1191296at2"/>
<dbReference type="KEGG" id="mrub:DEO27_003725"/>
<dbReference type="InterPro" id="IPR022385">
    <property type="entry name" value="Rhs_assc_core"/>
</dbReference>
<keyword evidence="2" id="KW-1133">Transmembrane helix</keyword>
<feature type="transmembrane region" description="Helical" evidence="2">
    <location>
        <begin position="12"/>
        <end position="34"/>
    </location>
</feature>
<evidence type="ECO:0000313" key="4">
    <source>
        <dbReference type="EMBL" id="QEM09162.1"/>
    </source>
</evidence>
<dbReference type="InterPro" id="IPR050708">
    <property type="entry name" value="T6SS_VgrG/RHS"/>
</dbReference>
<sequence>MKKQTLTLTTNRFFVALKACLSIQLLISFCFISLGQSINQNYVITTTPRIKGITDDASLKTASTDKTKIQINIEYADGLGRPLQSVQWKGSPLGNDIILPKAYDVFGREVKKYLPYAPTGTAGNYRSDAITSAQAAFYNAPTTGVVQIPTASQVAYAETKFEASPLNRPVEQGAPGLSWKIGGGHTATQTYSVNTTTDAIKFWVLSTASTGATQTSSYPAGSLIVTNMIDEDGNAVILFKDFDDRIISKKVQSGPGTYVTTDYVYDDLGNLRYVIPPALSASGSNTAVTMPSSFTESSAVFLNFFYGYHYDDLGRPIEKKMPGQGWQYIVYNSKDQPILTQDGNQKNLGIWIVTKYDALGRVIMTGKLTSAATRSSLQSSADASITATFESFTNVTTNYGYTHVSYPDLTGTGGKVLTATYYDRYDVLSNTTVNPSFAAFSAPSTSIDSLEQNPRGLPTAKLVNVLGASNYLFSMIIYDKDGNVVKTLSQHYQGGSTSANKFDAVESQYSFQGTSTQTTRKHYLSSTSTPSVTVISTPSYDHMNRSLLLKQQYSTPTTTGTIVNINKNDYNELGQLITKHLHSTATGMPASSGFLQHVDYRYNSRGWLSRINNSASTLDETYTTQLDLFGENLDYDQVTNGIGGTAKYNGNISNIKWQAKWSSLISLPQQYKGYVFTYDAMNRLAIADYKAQNSADNTSYNESITYDELGNILTLTRKSGASSTLNSLVYNYMNGANRSNMLMSVSDASGTEAYNSNYTYDSNGNQLTDSKKTIATPISYNELNLPSQVNITTGTKVLKYIYDATGKKLERLTTSAGATVEDRFYVDGIEYVSNAIELIHTPEGRTTPNGAGGAYIFEYNIADHLGNVRAVFGDKNNDGVLTVDEILQTTDYYAFGRQIAYSQILAPNPDNTYLYSNKELQKDLGEYDYGARFYDPVIARWTTVDPLAEISRRFSPYNYVANNPMRNIDPDGMEVIYGGGDLGGDLYTGEDAVNLGKGLQNAQNKQQQHEERHQKDNSKDEKKDNGALSGGKYDGRTIGSIKPISDKYHSLKITTINNSKWMDDFNKEHEFLTGYAEWSDKLTDFFGALSFAPSKEDLVNFVKKPRKGVKNFLKGITPTVAVATTIKLQTMSFSEAASSLEDIMKNYLILHKDNPSEQKGVYIIDENYWVPAFGGAGKQYTDYYDVETKKFLGQVHF</sequence>
<evidence type="ECO:0000313" key="5">
    <source>
        <dbReference type="Proteomes" id="UP000251402"/>
    </source>
</evidence>
<dbReference type="InterPro" id="IPR045619">
    <property type="entry name" value="DUF6443"/>
</dbReference>